<feature type="domain" description="Cyanobacterial TRADD-N associated 2 transmembrane" evidence="2">
    <location>
        <begin position="127"/>
        <end position="194"/>
    </location>
</feature>
<feature type="transmembrane region" description="Helical" evidence="1">
    <location>
        <begin position="134"/>
        <end position="157"/>
    </location>
</feature>
<proteinExistence type="predicted"/>
<dbReference type="Pfam" id="PF20712">
    <property type="entry name" value="CyanoTRADDas_TM"/>
    <property type="match status" value="1"/>
</dbReference>
<gene>
    <name evidence="3" type="ORF">C8P67_111148</name>
</gene>
<accession>A0A3E0ED85</accession>
<comment type="caution">
    <text evidence="3">The sequence shown here is derived from an EMBL/GenBank/DDBJ whole genome shotgun (WGS) entry which is preliminary data.</text>
</comment>
<organism evidence="3 4">
    <name type="scientific">Flavobacterium aquicola</name>
    <dbReference type="NCBI Taxonomy" id="1682742"/>
    <lineage>
        <taxon>Bacteria</taxon>
        <taxon>Pseudomonadati</taxon>
        <taxon>Bacteroidota</taxon>
        <taxon>Flavobacteriia</taxon>
        <taxon>Flavobacteriales</taxon>
        <taxon>Flavobacteriaceae</taxon>
        <taxon>Flavobacterium</taxon>
    </lineage>
</organism>
<reference evidence="3 4" key="1">
    <citation type="submission" date="2018-08" db="EMBL/GenBank/DDBJ databases">
        <title>Genomic Encyclopedia of Archaeal and Bacterial Type Strains, Phase II (KMG-II): from individual species to whole genera.</title>
        <authorList>
            <person name="Goeker M."/>
        </authorList>
    </citation>
    <scope>NUCLEOTIDE SEQUENCE [LARGE SCALE GENOMIC DNA]</scope>
    <source>
        <strain evidence="3 4">DSM 100880</strain>
    </source>
</reference>
<evidence type="ECO:0000256" key="1">
    <source>
        <dbReference type="SAM" id="Phobius"/>
    </source>
</evidence>
<dbReference type="OrthoDB" id="505702at2"/>
<keyword evidence="1" id="KW-0472">Membrane</keyword>
<dbReference type="Proteomes" id="UP000257136">
    <property type="component" value="Unassembled WGS sequence"/>
</dbReference>
<evidence type="ECO:0000313" key="4">
    <source>
        <dbReference type="Proteomes" id="UP000257136"/>
    </source>
</evidence>
<name>A0A3E0ED85_9FLAO</name>
<dbReference type="EMBL" id="QUNI01000011">
    <property type="protein sequence ID" value="REG96174.1"/>
    <property type="molecule type" value="Genomic_DNA"/>
</dbReference>
<dbReference type="RefSeq" id="WP_115814408.1">
    <property type="nucleotide sequence ID" value="NZ_QUNI01000011.1"/>
</dbReference>
<dbReference type="AlphaFoldDB" id="A0A3E0ED85"/>
<feature type="transmembrane region" description="Helical" evidence="1">
    <location>
        <begin position="25"/>
        <end position="45"/>
    </location>
</feature>
<keyword evidence="1" id="KW-1133">Transmembrane helix</keyword>
<evidence type="ECO:0000259" key="2">
    <source>
        <dbReference type="Pfam" id="PF20712"/>
    </source>
</evidence>
<protein>
    <recommendedName>
        <fullName evidence="2">Cyanobacterial TRADD-N associated 2 transmembrane domain-containing protein</fullName>
    </recommendedName>
</protein>
<feature type="transmembrane region" description="Helical" evidence="1">
    <location>
        <begin position="163"/>
        <end position="187"/>
    </location>
</feature>
<feature type="transmembrane region" description="Helical" evidence="1">
    <location>
        <begin position="60"/>
        <end position="77"/>
    </location>
</feature>
<sequence length="244" mass="27878">MEIIPTPRKLIDSFKNTKKNDNRNLLFYLLVGIISTISGIVFIFIADNLFPDEFHNQKKVLYVVSIFQIVCGIFLIFRGSSYNRNFAIEINEKLIFEQERKVAQHPKEPKLAWDLARIKLESYLNRNISQVSSIFNLSVFVMVVGFGLIIYGSVMVFQEPKNLNGSIVVAIAGLIVNFIGATFLFVYKSVMEQAKEYVTVLERINAVGMSVQIIDTINESHLQLKEETKAELSKKLIDLYTVKK</sequence>
<dbReference type="InterPro" id="IPR048567">
    <property type="entry name" value="CyanoTRADDas_TM"/>
</dbReference>
<evidence type="ECO:0000313" key="3">
    <source>
        <dbReference type="EMBL" id="REG96174.1"/>
    </source>
</evidence>
<keyword evidence="1" id="KW-0812">Transmembrane</keyword>
<keyword evidence="4" id="KW-1185">Reference proteome</keyword>